<dbReference type="Proteomes" id="UP001280121">
    <property type="component" value="Unassembled WGS sequence"/>
</dbReference>
<accession>A0AAD9XTI3</accession>
<name>A0AAD9XTI3_9ROSI</name>
<sequence>MRGPDGPICRTVADAVYVLDAIVGFDHNDAATREASKYIPHGGYKQFLKPYGLNKKRLGIVRNPFVVKGSEITKVFEHHIHKMRNRGAVVVDNLKITNMDDILNSSASGELVTLLAEFKVSLNSYLKGLVVSPVRSLADVIAFNNKFSKLEKIKEYGQTLFDAAQVTKGIDSDVKEASSNLAKLSRNGLEKLMRENKLDAVVTPGYKFATVLAIGGYPGINVPAGYDSNGVPFGICFGGLKGTEPKLIEIAYGFEQATKIRKPPSFKH</sequence>
<dbReference type="AlphaFoldDB" id="A0AAD9XTI3"/>
<evidence type="ECO:0000313" key="3">
    <source>
        <dbReference type="Proteomes" id="UP001280121"/>
    </source>
</evidence>
<reference evidence="2" key="1">
    <citation type="journal article" date="2023" name="Plant J.">
        <title>Genome sequences and population genomics provide insights into the demographic history, inbreeding, and mutation load of two 'living fossil' tree species of Dipteronia.</title>
        <authorList>
            <person name="Feng Y."/>
            <person name="Comes H.P."/>
            <person name="Chen J."/>
            <person name="Zhu S."/>
            <person name="Lu R."/>
            <person name="Zhang X."/>
            <person name="Li P."/>
            <person name="Qiu J."/>
            <person name="Olsen K.M."/>
            <person name="Qiu Y."/>
        </authorList>
    </citation>
    <scope>NUCLEOTIDE SEQUENCE</scope>
    <source>
        <strain evidence="2">KIB01</strain>
    </source>
</reference>
<evidence type="ECO:0000259" key="1">
    <source>
        <dbReference type="Pfam" id="PF01425"/>
    </source>
</evidence>
<feature type="domain" description="Amidase" evidence="1">
    <location>
        <begin position="5"/>
        <end position="204"/>
    </location>
</feature>
<comment type="caution">
    <text evidence="2">The sequence shown here is derived from an EMBL/GenBank/DDBJ whole genome shotgun (WGS) entry which is preliminary data.</text>
</comment>
<dbReference type="InterPro" id="IPR036928">
    <property type="entry name" value="AS_sf"/>
</dbReference>
<proteinExistence type="predicted"/>
<dbReference type="InterPro" id="IPR023631">
    <property type="entry name" value="Amidase_dom"/>
</dbReference>
<dbReference type="PANTHER" id="PTHR42678:SF40">
    <property type="entry name" value="AMIDASE DOMAIN-CONTAINING PROTEIN"/>
    <property type="match status" value="1"/>
</dbReference>
<gene>
    <name evidence="2" type="ORF">Ddye_004110</name>
</gene>
<organism evidence="2 3">
    <name type="scientific">Dipteronia dyeriana</name>
    <dbReference type="NCBI Taxonomy" id="168575"/>
    <lineage>
        <taxon>Eukaryota</taxon>
        <taxon>Viridiplantae</taxon>
        <taxon>Streptophyta</taxon>
        <taxon>Embryophyta</taxon>
        <taxon>Tracheophyta</taxon>
        <taxon>Spermatophyta</taxon>
        <taxon>Magnoliopsida</taxon>
        <taxon>eudicotyledons</taxon>
        <taxon>Gunneridae</taxon>
        <taxon>Pentapetalae</taxon>
        <taxon>rosids</taxon>
        <taxon>malvids</taxon>
        <taxon>Sapindales</taxon>
        <taxon>Sapindaceae</taxon>
        <taxon>Hippocastanoideae</taxon>
        <taxon>Acereae</taxon>
        <taxon>Dipteronia</taxon>
    </lineage>
</organism>
<dbReference type="PANTHER" id="PTHR42678">
    <property type="entry name" value="AMIDASE"/>
    <property type="match status" value="1"/>
</dbReference>
<dbReference type="Gene3D" id="3.90.1300.10">
    <property type="entry name" value="Amidase signature (AS) domain"/>
    <property type="match status" value="1"/>
</dbReference>
<dbReference type="Pfam" id="PF01425">
    <property type="entry name" value="Amidase"/>
    <property type="match status" value="1"/>
</dbReference>
<dbReference type="SUPFAM" id="SSF75304">
    <property type="entry name" value="Amidase signature (AS) enzymes"/>
    <property type="match status" value="1"/>
</dbReference>
<keyword evidence="3" id="KW-1185">Reference proteome</keyword>
<evidence type="ECO:0000313" key="2">
    <source>
        <dbReference type="EMBL" id="KAK2665536.1"/>
    </source>
</evidence>
<protein>
    <recommendedName>
        <fullName evidence="1">Amidase domain-containing protein</fullName>
    </recommendedName>
</protein>
<dbReference type="EMBL" id="JANJYI010000001">
    <property type="protein sequence ID" value="KAK2665536.1"/>
    <property type="molecule type" value="Genomic_DNA"/>
</dbReference>